<keyword evidence="3" id="KW-1185">Reference proteome</keyword>
<reference evidence="2 3" key="1">
    <citation type="submission" date="2024-11" db="EMBL/GenBank/DDBJ databases">
        <title>Adaptive evolution of stress response genes in parasites aligns with host niche diversity.</title>
        <authorList>
            <person name="Hahn C."/>
            <person name="Resl P."/>
        </authorList>
    </citation>
    <scope>NUCLEOTIDE SEQUENCE [LARGE SCALE GENOMIC DNA]</scope>
    <source>
        <strain evidence="2">EGGRZ-B1_66</strain>
        <tissue evidence="2">Body</tissue>
    </source>
</reference>
<dbReference type="EMBL" id="JBJKFK010001681">
    <property type="protein sequence ID" value="KAL3312481.1"/>
    <property type="molecule type" value="Genomic_DNA"/>
</dbReference>
<accession>A0ABD2PYL1</accession>
<dbReference type="AlphaFoldDB" id="A0ABD2PYL1"/>
<proteinExistence type="predicted"/>
<protein>
    <submittedName>
        <fullName evidence="2">Uncharacterized protein</fullName>
    </submittedName>
</protein>
<feature type="compositionally biased region" description="Low complexity" evidence="1">
    <location>
        <begin position="65"/>
        <end position="83"/>
    </location>
</feature>
<feature type="region of interest" description="Disordered" evidence="1">
    <location>
        <begin position="1"/>
        <end position="93"/>
    </location>
</feature>
<gene>
    <name evidence="2" type="ORF">Ciccas_008925</name>
</gene>
<sequence length="244" mass="25861">MNGASSDNNLSFSQLSANSSIGTLPKSRDAAHDPEVDRHSSPSRSLFDTAGSLALRTEQAAPGNSHESGPSTKSSSKKASSISGPLLGHADPKSLSLDTVSRTMSDEFVQDQVLSRILGCISDQIGSNALDQTVKSTPKSGGSSVSSVSTPPNVTSQSQGSGILHFSHRSTGMSCEQFNVCKALTMLYGHNKSLVNAMTVSLGRQFSELHEEIKCMSKQNVQQQELISSMNVQLVSLQVPKSFM</sequence>
<feature type="compositionally biased region" description="Low complexity" evidence="1">
    <location>
        <begin position="133"/>
        <end position="156"/>
    </location>
</feature>
<feature type="compositionally biased region" description="Polar residues" evidence="1">
    <location>
        <begin position="1"/>
        <end position="22"/>
    </location>
</feature>
<feature type="compositionally biased region" description="Basic and acidic residues" evidence="1">
    <location>
        <begin position="26"/>
        <end position="40"/>
    </location>
</feature>
<organism evidence="2 3">
    <name type="scientific">Cichlidogyrus casuarinus</name>
    <dbReference type="NCBI Taxonomy" id="1844966"/>
    <lineage>
        <taxon>Eukaryota</taxon>
        <taxon>Metazoa</taxon>
        <taxon>Spiralia</taxon>
        <taxon>Lophotrochozoa</taxon>
        <taxon>Platyhelminthes</taxon>
        <taxon>Monogenea</taxon>
        <taxon>Monopisthocotylea</taxon>
        <taxon>Dactylogyridea</taxon>
        <taxon>Ancyrocephalidae</taxon>
        <taxon>Cichlidogyrus</taxon>
    </lineage>
</organism>
<evidence type="ECO:0000313" key="2">
    <source>
        <dbReference type="EMBL" id="KAL3312481.1"/>
    </source>
</evidence>
<dbReference type="Proteomes" id="UP001626550">
    <property type="component" value="Unassembled WGS sequence"/>
</dbReference>
<feature type="region of interest" description="Disordered" evidence="1">
    <location>
        <begin position="132"/>
        <end position="161"/>
    </location>
</feature>
<name>A0ABD2PYL1_9PLAT</name>
<evidence type="ECO:0000313" key="3">
    <source>
        <dbReference type="Proteomes" id="UP001626550"/>
    </source>
</evidence>
<comment type="caution">
    <text evidence="2">The sequence shown here is derived from an EMBL/GenBank/DDBJ whole genome shotgun (WGS) entry which is preliminary data.</text>
</comment>
<evidence type="ECO:0000256" key="1">
    <source>
        <dbReference type="SAM" id="MobiDB-lite"/>
    </source>
</evidence>